<feature type="transmembrane region" description="Helical" evidence="3">
    <location>
        <begin position="127"/>
        <end position="148"/>
    </location>
</feature>
<comment type="subcellular location">
    <subcellularLocation>
        <location evidence="1">Membrane</location>
        <topology evidence="1">Multi-pass membrane protein</topology>
    </subcellularLocation>
</comment>
<feature type="compositionally biased region" description="Basic and acidic residues" evidence="2">
    <location>
        <begin position="32"/>
        <end position="45"/>
    </location>
</feature>
<dbReference type="GO" id="GO:0016020">
    <property type="term" value="C:membrane"/>
    <property type="evidence" value="ECO:0007669"/>
    <property type="project" value="UniProtKB-SubCell"/>
</dbReference>
<evidence type="ECO:0000256" key="3">
    <source>
        <dbReference type="SAM" id="Phobius"/>
    </source>
</evidence>
<feature type="transmembrane region" description="Helical" evidence="3">
    <location>
        <begin position="154"/>
        <end position="176"/>
    </location>
</feature>
<evidence type="ECO:0000259" key="4">
    <source>
        <dbReference type="PROSITE" id="PS50850"/>
    </source>
</evidence>
<sequence length="593" mass="64628">MEPIQNPSTMAPPNVDSLGKDDTSYHHVPATDNKEAESKCDKLQEVSDSNVPSHVTECEKLVNNDEEINSNNDSTSLDVAVVVPPDGGWGWVIVAASFMCNMIVDGIIFSFGTFLDDIAKDFSVTKTEVTLVGSLMSGFYLIAGPFASALANRYGFRLVAILGSLMGAAAFAISYFSSSVTFLCIAYGILGGIGFGFIYVPSVITIGFYFERWRALATGIAVCGSGIGTFLFAPLSEALITNMGWRSALLCQGALVLSCIIYGALFRPLKPTKVKELQEKEEKCELVMDPSKLPAAARLKMEEAVKSMRRDSSVSAHDNQSSIPRMFGVNNNSEYPRISDVYHTISIPNRKTSGTYSKEKTLSVPFLADEGKPKDEGKSHLLELNRLNPVVVPRRIRTVSENQHESDVNRPLYRDDIFFGASLTKLPQYTSRTSVAYNLSVTRLPTKTDIEEEKRHSCKLCPEAVRRALATMLDFSLLKSFSFLILAIGGFFTMMGFYVPFMFLVDRAKTGGMQAALAVWLVSSIGIANTIGRVLCGIVSSLPGVNALVLTNIALTIGGVATIFSGLSLTPEYQFCYSVVFGLAIDVRAILPY</sequence>
<feature type="compositionally biased region" description="Polar residues" evidence="2">
    <location>
        <begin position="1"/>
        <end position="11"/>
    </location>
</feature>
<organism evidence="5 6">
    <name type="scientific">Exocentrus adspersus</name>
    <dbReference type="NCBI Taxonomy" id="1586481"/>
    <lineage>
        <taxon>Eukaryota</taxon>
        <taxon>Metazoa</taxon>
        <taxon>Ecdysozoa</taxon>
        <taxon>Arthropoda</taxon>
        <taxon>Hexapoda</taxon>
        <taxon>Insecta</taxon>
        <taxon>Pterygota</taxon>
        <taxon>Neoptera</taxon>
        <taxon>Endopterygota</taxon>
        <taxon>Coleoptera</taxon>
        <taxon>Polyphaga</taxon>
        <taxon>Cucujiformia</taxon>
        <taxon>Chrysomeloidea</taxon>
        <taxon>Cerambycidae</taxon>
        <taxon>Lamiinae</taxon>
        <taxon>Acanthocinini</taxon>
        <taxon>Exocentrus</taxon>
    </lineage>
</organism>
<gene>
    <name evidence="5" type="ORF">NQ315_000585</name>
</gene>
<dbReference type="AlphaFoldDB" id="A0AAV8VDA8"/>
<evidence type="ECO:0000256" key="1">
    <source>
        <dbReference type="ARBA" id="ARBA00004141"/>
    </source>
</evidence>
<dbReference type="Pfam" id="PF07690">
    <property type="entry name" value="MFS_1"/>
    <property type="match status" value="1"/>
</dbReference>
<evidence type="ECO:0000313" key="5">
    <source>
        <dbReference type="EMBL" id="KAJ8912079.1"/>
    </source>
</evidence>
<reference evidence="5 6" key="1">
    <citation type="journal article" date="2023" name="Insect Mol. Biol.">
        <title>Genome sequencing provides insights into the evolution of gene families encoding plant cell wall-degrading enzymes in longhorned beetles.</title>
        <authorList>
            <person name="Shin N.R."/>
            <person name="Okamura Y."/>
            <person name="Kirsch R."/>
            <person name="Pauchet Y."/>
        </authorList>
    </citation>
    <scope>NUCLEOTIDE SEQUENCE [LARGE SCALE GENOMIC DNA]</scope>
    <source>
        <strain evidence="5">EAD_L_NR</strain>
    </source>
</reference>
<dbReference type="PANTHER" id="PTHR11360:SF238">
    <property type="entry name" value="SD10469P"/>
    <property type="match status" value="1"/>
</dbReference>
<protein>
    <recommendedName>
        <fullName evidence="4">Major facilitator superfamily (MFS) profile domain-containing protein</fullName>
    </recommendedName>
</protein>
<dbReference type="InterPro" id="IPR050327">
    <property type="entry name" value="Proton-linked_MCT"/>
</dbReference>
<keyword evidence="3" id="KW-0472">Membrane</keyword>
<dbReference type="SUPFAM" id="SSF103473">
    <property type="entry name" value="MFS general substrate transporter"/>
    <property type="match status" value="1"/>
</dbReference>
<name>A0AAV8VDA8_9CUCU</name>
<keyword evidence="6" id="KW-1185">Reference proteome</keyword>
<dbReference type="InterPro" id="IPR036259">
    <property type="entry name" value="MFS_trans_sf"/>
</dbReference>
<dbReference type="PROSITE" id="PS50850">
    <property type="entry name" value="MFS"/>
    <property type="match status" value="1"/>
</dbReference>
<feature type="transmembrane region" description="Helical" evidence="3">
    <location>
        <begin position="89"/>
        <end position="115"/>
    </location>
</feature>
<dbReference type="GO" id="GO:0008028">
    <property type="term" value="F:monocarboxylic acid transmembrane transporter activity"/>
    <property type="evidence" value="ECO:0007669"/>
    <property type="project" value="TreeGrafter"/>
</dbReference>
<dbReference type="Gene3D" id="1.20.1250.20">
    <property type="entry name" value="MFS general substrate transporter like domains"/>
    <property type="match status" value="1"/>
</dbReference>
<dbReference type="Proteomes" id="UP001159042">
    <property type="component" value="Unassembled WGS sequence"/>
</dbReference>
<feature type="transmembrane region" description="Helical" evidence="3">
    <location>
        <begin position="481"/>
        <end position="505"/>
    </location>
</feature>
<dbReference type="InterPro" id="IPR020846">
    <property type="entry name" value="MFS_dom"/>
</dbReference>
<keyword evidence="3" id="KW-0812">Transmembrane</keyword>
<feature type="transmembrane region" description="Helical" evidence="3">
    <location>
        <begin position="247"/>
        <end position="266"/>
    </location>
</feature>
<evidence type="ECO:0000313" key="6">
    <source>
        <dbReference type="Proteomes" id="UP001159042"/>
    </source>
</evidence>
<feature type="transmembrane region" description="Helical" evidence="3">
    <location>
        <begin position="547"/>
        <end position="567"/>
    </location>
</feature>
<proteinExistence type="predicted"/>
<feature type="region of interest" description="Disordered" evidence="2">
    <location>
        <begin position="1"/>
        <end position="48"/>
    </location>
</feature>
<accession>A0AAV8VDA8</accession>
<feature type="domain" description="Major facilitator superfamily (MFS) profile" evidence="4">
    <location>
        <begin position="90"/>
        <end position="593"/>
    </location>
</feature>
<feature type="transmembrane region" description="Helical" evidence="3">
    <location>
        <begin position="183"/>
        <end position="210"/>
    </location>
</feature>
<keyword evidence="3" id="KW-1133">Transmembrane helix</keyword>
<feature type="transmembrane region" description="Helical" evidence="3">
    <location>
        <begin position="517"/>
        <end position="541"/>
    </location>
</feature>
<dbReference type="PANTHER" id="PTHR11360">
    <property type="entry name" value="MONOCARBOXYLATE TRANSPORTER"/>
    <property type="match status" value="1"/>
</dbReference>
<evidence type="ECO:0000256" key="2">
    <source>
        <dbReference type="SAM" id="MobiDB-lite"/>
    </source>
</evidence>
<feature type="transmembrane region" description="Helical" evidence="3">
    <location>
        <begin position="216"/>
        <end position="235"/>
    </location>
</feature>
<dbReference type="InterPro" id="IPR011701">
    <property type="entry name" value="MFS"/>
</dbReference>
<dbReference type="EMBL" id="JANEYG010000148">
    <property type="protein sequence ID" value="KAJ8912079.1"/>
    <property type="molecule type" value="Genomic_DNA"/>
</dbReference>
<comment type="caution">
    <text evidence="5">The sequence shown here is derived from an EMBL/GenBank/DDBJ whole genome shotgun (WGS) entry which is preliminary data.</text>
</comment>